<dbReference type="InterPro" id="IPR010852">
    <property type="entry name" value="ABATE"/>
</dbReference>
<dbReference type="SUPFAM" id="SSF160904">
    <property type="entry name" value="Jann2411-like"/>
    <property type="match status" value="1"/>
</dbReference>
<comment type="caution">
    <text evidence="2">The sequence shown here is derived from an EMBL/GenBank/DDBJ whole genome shotgun (WGS) entry which is preliminary data.</text>
</comment>
<accession>A0A8J3JFY3</accession>
<dbReference type="AlphaFoldDB" id="A0A8J3JFY3"/>
<keyword evidence="3" id="KW-1185">Reference proteome</keyword>
<dbReference type="PANTHER" id="PTHR35525">
    <property type="entry name" value="BLL6575 PROTEIN"/>
    <property type="match status" value="1"/>
</dbReference>
<dbReference type="InterPro" id="IPR021005">
    <property type="entry name" value="Znf_CGNR"/>
</dbReference>
<evidence type="ECO:0000313" key="3">
    <source>
        <dbReference type="Proteomes" id="UP000612808"/>
    </source>
</evidence>
<dbReference type="Gene3D" id="1.10.3300.10">
    <property type="entry name" value="Jann2411-like domain"/>
    <property type="match status" value="1"/>
</dbReference>
<dbReference type="EMBL" id="BOMB01000040">
    <property type="protein sequence ID" value="GID15208.1"/>
    <property type="molecule type" value="Genomic_DNA"/>
</dbReference>
<reference evidence="2" key="1">
    <citation type="submission" date="2021-01" db="EMBL/GenBank/DDBJ databases">
        <title>Whole genome shotgun sequence of Actinocatenispora rupis NBRC 107355.</title>
        <authorList>
            <person name="Komaki H."/>
            <person name="Tamura T."/>
        </authorList>
    </citation>
    <scope>NUCLEOTIDE SEQUENCE</scope>
    <source>
        <strain evidence="2">NBRC 107355</strain>
    </source>
</reference>
<dbReference type="Pfam" id="PF11706">
    <property type="entry name" value="zf-CGNR"/>
    <property type="match status" value="1"/>
</dbReference>
<name>A0A8J3JFY3_9ACTN</name>
<dbReference type="Proteomes" id="UP000612808">
    <property type="component" value="Unassembled WGS sequence"/>
</dbReference>
<feature type="domain" description="Zinc finger CGNR" evidence="1">
    <location>
        <begin position="151"/>
        <end position="192"/>
    </location>
</feature>
<dbReference type="InterPro" id="IPR023286">
    <property type="entry name" value="ABATE_dom_sf"/>
</dbReference>
<dbReference type="Pfam" id="PF07336">
    <property type="entry name" value="ABATE"/>
    <property type="match status" value="1"/>
</dbReference>
<gene>
    <name evidence="2" type="ORF">Aru02nite_60970</name>
</gene>
<dbReference type="PANTHER" id="PTHR35525:SF3">
    <property type="entry name" value="BLL6575 PROTEIN"/>
    <property type="match status" value="1"/>
</dbReference>
<sequence>MDRMGEAAYHLRFDAGRTSLDLVGTVRERLSSRPIDRLGDAGRLREWLATTGLVPDDQVAVVDGAWLVEFVALRELLHRVVHAELADGAEPADLFRLNRIAAVAPPAVRLRRDRDGTLTRRLAGPPRVAAICSALARDAIDLLAGPDRALLRECEGDTCDLVYLDTSRGRRRRWCASTACGNRQRVARHRGRLATAG</sequence>
<protein>
    <recommendedName>
        <fullName evidence="1">Zinc finger CGNR domain-containing protein</fullName>
    </recommendedName>
</protein>
<evidence type="ECO:0000313" key="2">
    <source>
        <dbReference type="EMBL" id="GID15208.1"/>
    </source>
</evidence>
<proteinExistence type="predicted"/>
<evidence type="ECO:0000259" key="1">
    <source>
        <dbReference type="Pfam" id="PF11706"/>
    </source>
</evidence>
<organism evidence="2 3">
    <name type="scientific">Actinocatenispora rupis</name>
    <dbReference type="NCBI Taxonomy" id="519421"/>
    <lineage>
        <taxon>Bacteria</taxon>
        <taxon>Bacillati</taxon>
        <taxon>Actinomycetota</taxon>
        <taxon>Actinomycetes</taxon>
        <taxon>Micromonosporales</taxon>
        <taxon>Micromonosporaceae</taxon>
        <taxon>Actinocatenispora</taxon>
    </lineage>
</organism>